<evidence type="ECO:0000313" key="4">
    <source>
        <dbReference type="Proteomes" id="UP001628179"/>
    </source>
</evidence>
<dbReference type="Proteomes" id="UP001628179">
    <property type="component" value="Unassembled WGS sequence"/>
</dbReference>
<keyword evidence="2" id="KW-0732">Signal</keyword>
<evidence type="ECO:0000256" key="2">
    <source>
        <dbReference type="SAM" id="SignalP"/>
    </source>
</evidence>
<dbReference type="GeneID" id="98171347"/>
<protein>
    <submittedName>
        <fullName evidence="3">Small secreted protein</fullName>
    </submittedName>
</protein>
<feature type="region of interest" description="Disordered" evidence="1">
    <location>
        <begin position="158"/>
        <end position="179"/>
    </location>
</feature>
<proteinExistence type="predicted"/>
<organism evidence="3 4">
    <name type="scientific">Madurella fahalii</name>
    <dbReference type="NCBI Taxonomy" id="1157608"/>
    <lineage>
        <taxon>Eukaryota</taxon>
        <taxon>Fungi</taxon>
        <taxon>Dikarya</taxon>
        <taxon>Ascomycota</taxon>
        <taxon>Pezizomycotina</taxon>
        <taxon>Sordariomycetes</taxon>
        <taxon>Sordariomycetidae</taxon>
        <taxon>Sordariales</taxon>
        <taxon>Sordariales incertae sedis</taxon>
        <taxon>Madurella</taxon>
    </lineage>
</organism>
<dbReference type="EMBL" id="BAAFSV010000001">
    <property type="protein sequence ID" value="GAB1310392.1"/>
    <property type="molecule type" value="Genomic_DNA"/>
</dbReference>
<evidence type="ECO:0000313" key="3">
    <source>
        <dbReference type="EMBL" id="GAB1310392.1"/>
    </source>
</evidence>
<name>A0ABQ0FXZ5_9PEZI</name>
<feature type="chain" id="PRO_5045865253" evidence="2">
    <location>
        <begin position="18"/>
        <end position="179"/>
    </location>
</feature>
<comment type="caution">
    <text evidence="3">The sequence shown here is derived from an EMBL/GenBank/DDBJ whole genome shotgun (WGS) entry which is preliminary data.</text>
</comment>
<dbReference type="RefSeq" id="XP_070912125.1">
    <property type="nucleotide sequence ID" value="XM_071056024.1"/>
</dbReference>
<evidence type="ECO:0000256" key="1">
    <source>
        <dbReference type="SAM" id="MobiDB-lite"/>
    </source>
</evidence>
<keyword evidence="4" id="KW-1185">Reference proteome</keyword>
<sequence>MYFKAAVIFSLLASSFALPTSNGNHKVRRGVLSVQDYSDFQVSDGVAGNAFAEVNAKFPPQIDQSDFASVDEEDLAIIKAARKTAENAETKAGGFNEAIEAAGGKDTPAGQALQRGKIKNKVFKLQLQVLALQIEAAQGKDTAEKLASQRTKLAKNVQLDEEEAGLPSTTVDFQGTSEP</sequence>
<gene>
    <name evidence="3" type="ORF">MFIFM68171_00602</name>
</gene>
<feature type="compositionally biased region" description="Polar residues" evidence="1">
    <location>
        <begin position="167"/>
        <end position="179"/>
    </location>
</feature>
<accession>A0ABQ0FXZ5</accession>
<dbReference type="PANTHER" id="PTHR38849">
    <property type="entry name" value="SMALL SECRETED PROTEIN"/>
    <property type="match status" value="1"/>
</dbReference>
<reference evidence="3 4" key="1">
    <citation type="submission" date="2024-09" db="EMBL/GenBank/DDBJ databases">
        <title>Itraconazole resistance in Madurella fahalii resulting from another homologue of gene encoding cytochrome P450 14-alpha sterol demethylase (CYP51).</title>
        <authorList>
            <person name="Yoshioka I."/>
            <person name="Fahal A.H."/>
            <person name="Kaneko S."/>
            <person name="Yaguchi T."/>
        </authorList>
    </citation>
    <scope>NUCLEOTIDE SEQUENCE [LARGE SCALE GENOMIC DNA]</scope>
    <source>
        <strain evidence="3 4">IFM 68171</strain>
    </source>
</reference>
<feature type="signal peptide" evidence="2">
    <location>
        <begin position="1"/>
        <end position="17"/>
    </location>
</feature>
<dbReference type="PANTHER" id="PTHR38849:SF1">
    <property type="entry name" value="SMALL SECRETED PROTEIN"/>
    <property type="match status" value="1"/>
</dbReference>